<dbReference type="Proteomes" id="UP000250266">
    <property type="component" value="Unassembled WGS sequence"/>
</dbReference>
<dbReference type="PANTHER" id="PTHR33112">
    <property type="entry name" value="DOMAIN PROTEIN, PUTATIVE-RELATED"/>
    <property type="match status" value="1"/>
</dbReference>
<gene>
    <name evidence="2" type="ORF">K432DRAFT_393366</name>
</gene>
<dbReference type="Pfam" id="PF06985">
    <property type="entry name" value="HET"/>
    <property type="match status" value="1"/>
</dbReference>
<evidence type="ECO:0000313" key="2">
    <source>
        <dbReference type="EMBL" id="OCK80045.1"/>
    </source>
</evidence>
<organism evidence="2 3">
    <name type="scientific">Lepidopterella palustris CBS 459.81</name>
    <dbReference type="NCBI Taxonomy" id="1314670"/>
    <lineage>
        <taxon>Eukaryota</taxon>
        <taxon>Fungi</taxon>
        <taxon>Dikarya</taxon>
        <taxon>Ascomycota</taxon>
        <taxon>Pezizomycotina</taxon>
        <taxon>Dothideomycetes</taxon>
        <taxon>Pleosporomycetidae</taxon>
        <taxon>Mytilinidiales</taxon>
        <taxon>Argynnaceae</taxon>
        <taxon>Lepidopterella</taxon>
    </lineage>
</organism>
<accession>A0A8E2JEU8</accession>
<dbReference type="OrthoDB" id="8300194at2759"/>
<evidence type="ECO:0000313" key="3">
    <source>
        <dbReference type="Proteomes" id="UP000250266"/>
    </source>
</evidence>
<name>A0A8E2JEU8_9PEZI</name>
<sequence length="743" mass="83361">MKVESIWSYSFLNLLSICPNARLVPYANLDCTVENEDPEDEFHSPLIYMMFLATSMNQISGINACVGEQDVKANSISTNADTCEQCNNLRIDHVPPGVPPTLNGMAADFEASVERGCKICKIVLETIRPYDQETILKGYIKPGAALDLLVKSRGGRVNRYEVFTQVGRQPSPWPGIGQARIIAQTSSDPKLTDLIASWVAECKGHQSCQLPNPPSFPTRILNIDGDQIRLEVPDQDERGAEPYVALSHCWGKRQLPTTTASTIDGYKSVVPWDILSQTFRDAITLSRALGYRYIWIDSLCIVQDSDSDWRSEASKMASVYSDAELVISAARSKDGTGGLFAKRSPPYIVTEKARPVDLGHKVFTDSTSNGELVEYYARDAVRHAQWDAMEMVSSNCDHLNPLLQRAWAFQERILATRIIHFAEHELIFECRQRQCCECMYLDRPESRPRMERNINNIKLDFAALLNSPDPRNPISDPYILWSRIIEEYTSRKLTYEKDRLPALEGASIQLRRLDVGRYVAGMFIKDMPRCLLWYVGEPCVKNIDVAPSWSWVSCQSPLKRPPHVKFHWNRYLALTDDYPDGVQEVCADIVDLIETQESEHAAASQTSKPSYVILLYGPLISAAIVIDRYFKPKLTSGPSMDKGGVRQADFEYHLVREGQKQKFLFDCFLHVGPTKMESGSKVLLLAVAITGGGRMPNSGLVLRQFGVTESGAHICMRIGMFDNLSGETNGWFDGAEMASVLIL</sequence>
<dbReference type="InterPro" id="IPR010730">
    <property type="entry name" value="HET"/>
</dbReference>
<evidence type="ECO:0000259" key="1">
    <source>
        <dbReference type="Pfam" id="PF06985"/>
    </source>
</evidence>
<feature type="domain" description="Heterokaryon incompatibility" evidence="1">
    <location>
        <begin position="243"/>
        <end position="411"/>
    </location>
</feature>
<protein>
    <submittedName>
        <fullName evidence="2">HET-domain-containing protein</fullName>
    </submittedName>
</protein>
<dbReference type="PANTHER" id="PTHR33112:SF13">
    <property type="entry name" value="HETEROKARYON INCOMPATIBILITY DOMAIN-CONTAINING PROTEIN"/>
    <property type="match status" value="1"/>
</dbReference>
<keyword evidence="3" id="KW-1185">Reference proteome</keyword>
<dbReference type="AlphaFoldDB" id="A0A8E2JEU8"/>
<reference evidence="2 3" key="1">
    <citation type="journal article" date="2016" name="Nat. Commun.">
        <title>Ectomycorrhizal ecology is imprinted in the genome of the dominant symbiotic fungus Cenococcum geophilum.</title>
        <authorList>
            <consortium name="DOE Joint Genome Institute"/>
            <person name="Peter M."/>
            <person name="Kohler A."/>
            <person name="Ohm R.A."/>
            <person name="Kuo A."/>
            <person name="Krutzmann J."/>
            <person name="Morin E."/>
            <person name="Arend M."/>
            <person name="Barry K.W."/>
            <person name="Binder M."/>
            <person name="Choi C."/>
            <person name="Clum A."/>
            <person name="Copeland A."/>
            <person name="Grisel N."/>
            <person name="Haridas S."/>
            <person name="Kipfer T."/>
            <person name="LaButti K."/>
            <person name="Lindquist E."/>
            <person name="Lipzen A."/>
            <person name="Maire R."/>
            <person name="Meier B."/>
            <person name="Mihaltcheva S."/>
            <person name="Molinier V."/>
            <person name="Murat C."/>
            <person name="Poggeler S."/>
            <person name="Quandt C.A."/>
            <person name="Sperisen C."/>
            <person name="Tritt A."/>
            <person name="Tisserant E."/>
            <person name="Crous P.W."/>
            <person name="Henrissat B."/>
            <person name="Nehls U."/>
            <person name="Egli S."/>
            <person name="Spatafora J.W."/>
            <person name="Grigoriev I.V."/>
            <person name="Martin F.M."/>
        </authorList>
    </citation>
    <scope>NUCLEOTIDE SEQUENCE [LARGE SCALE GENOMIC DNA]</scope>
    <source>
        <strain evidence="2 3">CBS 459.81</strain>
    </source>
</reference>
<proteinExistence type="predicted"/>
<dbReference type="EMBL" id="KV744976">
    <property type="protein sequence ID" value="OCK80045.1"/>
    <property type="molecule type" value="Genomic_DNA"/>
</dbReference>